<evidence type="ECO:0000313" key="7">
    <source>
        <dbReference type="EMBL" id="OBS24442.1"/>
    </source>
</evidence>
<comment type="similarity">
    <text evidence="2">Belongs to the MSOX/MTOX family.</text>
</comment>
<proteinExistence type="inferred from homology"/>
<evidence type="ECO:0000256" key="3">
    <source>
        <dbReference type="ARBA" id="ARBA00022630"/>
    </source>
</evidence>
<comment type="cofactor">
    <cofactor evidence="1">
        <name>FAD</name>
        <dbReference type="ChEBI" id="CHEBI:57692"/>
    </cofactor>
</comment>
<evidence type="ECO:0000256" key="5">
    <source>
        <dbReference type="ARBA" id="ARBA00023002"/>
    </source>
</evidence>
<dbReference type="PANTHER" id="PTHR10961">
    <property type="entry name" value="PEROXISOMAL SARCOSINE OXIDASE"/>
    <property type="match status" value="1"/>
</dbReference>
<sequence length="125" mass="14145">MDPNSKIVIIGAGLFGLTTAKQLVLEGHQNITVIDRHMPPVPDGSSSDISRIIRFDYADSDYCSLAYEAYQKWSQEVKYKGIFYPTKYIIAGSRKSPEKSWTDKTIAQLEKRQLPYTRLPDAVTT</sequence>
<feature type="domain" description="FAD dependent oxidoreductase" evidence="6">
    <location>
        <begin position="6"/>
        <end position="92"/>
    </location>
</feature>
<dbReference type="GO" id="GO:0050660">
    <property type="term" value="F:flavin adenine dinucleotide binding"/>
    <property type="evidence" value="ECO:0007669"/>
    <property type="project" value="InterPro"/>
</dbReference>
<protein>
    <recommendedName>
        <fullName evidence="6">FAD dependent oxidoreductase domain-containing protein</fullName>
    </recommendedName>
</protein>
<dbReference type="GO" id="GO:0004657">
    <property type="term" value="F:proline dehydrogenase activity"/>
    <property type="evidence" value="ECO:0007669"/>
    <property type="project" value="TreeGrafter"/>
</dbReference>
<dbReference type="Pfam" id="PF01266">
    <property type="entry name" value="DAO"/>
    <property type="match status" value="1"/>
</dbReference>
<dbReference type="Gene3D" id="3.50.50.60">
    <property type="entry name" value="FAD/NAD(P)-binding domain"/>
    <property type="match status" value="1"/>
</dbReference>
<evidence type="ECO:0000313" key="8">
    <source>
        <dbReference type="Proteomes" id="UP000091967"/>
    </source>
</evidence>
<comment type="caution">
    <text evidence="7">The sequence shown here is derived from an EMBL/GenBank/DDBJ whole genome shotgun (WGS) entry which is preliminary data.</text>
</comment>
<evidence type="ECO:0000256" key="2">
    <source>
        <dbReference type="ARBA" id="ARBA00010989"/>
    </source>
</evidence>
<dbReference type="InterPro" id="IPR045170">
    <property type="entry name" value="MTOX"/>
</dbReference>
<accession>A0A1B8AV95</accession>
<dbReference type="STRING" id="36050.A0A1B8AV95"/>
<dbReference type="GO" id="GO:0008115">
    <property type="term" value="F:sarcosine oxidase activity"/>
    <property type="evidence" value="ECO:0007669"/>
    <property type="project" value="TreeGrafter"/>
</dbReference>
<keyword evidence="4" id="KW-0274">FAD</keyword>
<dbReference type="Proteomes" id="UP000091967">
    <property type="component" value="Unassembled WGS sequence"/>
</dbReference>
<dbReference type="EMBL" id="LYXU01000002">
    <property type="protein sequence ID" value="OBS24442.1"/>
    <property type="molecule type" value="Genomic_DNA"/>
</dbReference>
<dbReference type="Gene3D" id="3.30.9.10">
    <property type="entry name" value="D-Amino Acid Oxidase, subunit A, domain 2"/>
    <property type="match status" value="1"/>
</dbReference>
<dbReference type="SUPFAM" id="SSF51905">
    <property type="entry name" value="FAD/NAD(P)-binding domain"/>
    <property type="match status" value="1"/>
</dbReference>
<keyword evidence="5" id="KW-0560">Oxidoreductase</keyword>
<evidence type="ECO:0000256" key="1">
    <source>
        <dbReference type="ARBA" id="ARBA00001974"/>
    </source>
</evidence>
<keyword evidence="8" id="KW-1185">Reference proteome</keyword>
<dbReference type="InterPro" id="IPR006076">
    <property type="entry name" value="FAD-dep_OxRdtase"/>
</dbReference>
<dbReference type="InterPro" id="IPR036188">
    <property type="entry name" value="FAD/NAD-bd_sf"/>
</dbReference>
<reference evidence="7 8" key="1">
    <citation type="submission" date="2016-06" db="EMBL/GenBank/DDBJ databases">
        <title>Living apart together: crosstalk between the core and supernumerary genomes in a fungal plant pathogen.</title>
        <authorList>
            <person name="Vanheule A."/>
            <person name="Audenaert K."/>
            <person name="Warris S."/>
            <person name="Van De Geest H."/>
            <person name="Schijlen E."/>
            <person name="Hofte M."/>
            <person name="De Saeger S."/>
            <person name="Haesaert G."/>
            <person name="Waalwijk C."/>
            <person name="Van Der Lee T."/>
        </authorList>
    </citation>
    <scope>NUCLEOTIDE SEQUENCE [LARGE SCALE GENOMIC DNA]</scope>
    <source>
        <strain evidence="7 8">2516</strain>
    </source>
</reference>
<dbReference type="OrthoDB" id="2219495at2759"/>
<gene>
    <name evidence="7" type="ORF">FPOA_04985</name>
</gene>
<organism evidence="7 8">
    <name type="scientific">Fusarium poae</name>
    <dbReference type="NCBI Taxonomy" id="36050"/>
    <lineage>
        <taxon>Eukaryota</taxon>
        <taxon>Fungi</taxon>
        <taxon>Dikarya</taxon>
        <taxon>Ascomycota</taxon>
        <taxon>Pezizomycotina</taxon>
        <taxon>Sordariomycetes</taxon>
        <taxon>Hypocreomycetidae</taxon>
        <taxon>Hypocreales</taxon>
        <taxon>Nectriaceae</taxon>
        <taxon>Fusarium</taxon>
    </lineage>
</organism>
<dbReference type="GO" id="GO:0050031">
    <property type="term" value="F:L-pipecolate oxidase activity"/>
    <property type="evidence" value="ECO:0007669"/>
    <property type="project" value="TreeGrafter"/>
</dbReference>
<dbReference type="AlphaFoldDB" id="A0A1B8AV95"/>
<dbReference type="PANTHER" id="PTHR10961:SF45">
    <property type="entry name" value="FAD DEPENDENT OXIDOREDUCTASE DOMAIN-CONTAINING PROTEIN-RELATED"/>
    <property type="match status" value="1"/>
</dbReference>
<evidence type="ECO:0000259" key="6">
    <source>
        <dbReference type="Pfam" id="PF01266"/>
    </source>
</evidence>
<name>A0A1B8AV95_FUSPO</name>
<keyword evidence="3" id="KW-0285">Flavoprotein</keyword>
<evidence type="ECO:0000256" key="4">
    <source>
        <dbReference type="ARBA" id="ARBA00022827"/>
    </source>
</evidence>